<dbReference type="InterPro" id="IPR011712">
    <property type="entry name" value="Sig_transdc_His_kin_sub3_dim/P"/>
</dbReference>
<keyword evidence="9" id="KW-0812">Transmembrane</keyword>
<comment type="caution">
    <text evidence="12">The sequence shown here is derived from an EMBL/GenBank/DDBJ whole genome shotgun (WGS) entry which is preliminary data.</text>
</comment>
<evidence type="ECO:0000256" key="4">
    <source>
        <dbReference type="ARBA" id="ARBA00022679"/>
    </source>
</evidence>
<keyword evidence="5" id="KW-0547">Nucleotide-binding</keyword>
<proteinExistence type="predicted"/>
<evidence type="ECO:0000259" key="10">
    <source>
        <dbReference type="Pfam" id="PF02518"/>
    </source>
</evidence>
<dbReference type="InterPro" id="IPR050482">
    <property type="entry name" value="Sensor_HK_TwoCompSys"/>
</dbReference>
<feature type="transmembrane region" description="Helical" evidence="9">
    <location>
        <begin position="211"/>
        <end position="235"/>
    </location>
</feature>
<reference evidence="12 13" key="1">
    <citation type="submission" date="2019-03" db="EMBL/GenBank/DDBJ databases">
        <title>Genomic Encyclopedia of Type Strains, Phase III (KMG-III): the genomes of soil and plant-associated and newly described type strains.</title>
        <authorList>
            <person name="Whitman W."/>
        </authorList>
    </citation>
    <scope>NUCLEOTIDE SEQUENCE [LARGE SCALE GENOMIC DNA]</scope>
    <source>
        <strain evidence="12 13">VKM Ac-2527</strain>
    </source>
</reference>
<dbReference type="Pfam" id="PF02518">
    <property type="entry name" value="HATPase_c"/>
    <property type="match status" value="1"/>
</dbReference>
<comment type="catalytic activity">
    <reaction evidence="1">
        <text>ATP + protein L-histidine = ADP + protein N-phospho-L-histidine.</text>
        <dbReference type="EC" id="2.7.13.3"/>
    </reaction>
</comment>
<dbReference type="SUPFAM" id="SSF55874">
    <property type="entry name" value="ATPase domain of HSP90 chaperone/DNA topoisomerase II/histidine kinase"/>
    <property type="match status" value="1"/>
</dbReference>
<feature type="transmembrane region" description="Helical" evidence="9">
    <location>
        <begin position="127"/>
        <end position="148"/>
    </location>
</feature>
<feature type="domain" description="Signal transduction histidine kinase subgroup 3 dimerisation and phosphoacceptor" evidence="11">
    <location>
        <begin position="438"/>
        <end position="499"/>
    </location>
</feature>
<evidence type="ECO:0000256" key="5">
    <source>
        <dbReference type="ARBA" id="ARBA00022741"/>
    </source>
</evidence>
<evidence type="ECO:0000256" key="6">
    <source>
        <dbReference type="ARBA" id="ARBA00022777"/>
    </source>
</evidence>
<gene>
    <name evidence="12" type="ORF">EV643_10287</name>
</gene>
<dbReference type="Pfam" id="PF07730">
    <property type="entry name" value="HisKA_3"/>
    <property type="match status" value="1"/>
</dbReference>
<feature type="transmembrane region" description="Helical" evidence="9">
    <location>
        <begin position="247"/>
        <end position="268"/>
    </location>
</feature>
<dbReference type="PANTHER" id="PTHR24421:SF10">
    <property type="entry name" value="NITRATE_NITRITE SENSOR PROTEIN NARQ"/>
    <property type="match status" value="1"/>
</dbReference>
<dbReference type="GO" id="GO:0000155">
    <property type="term" value="F:phosphorelay sensor kinase activity"/>
    <property type="evidence" value="ECO:0007669"/>
    <property type="project" value="InterPro"/>
</dbReference>
<dbReference type="GO" id="GO:0046983">
    <property type="term" value="F:protein dimerization activity"/>
    <property type="evidence" value="ECO:0007669"/>
    <property type="project" value="InterPro"/>
</dbReference>
<accession>A0A4R6KPK4</accession>
<dbReference type="PANTHER" id="PTHR24421">
    <property type="entry name" value="NITRATE/NITRITE SENSOR PROTEIN NARX-RELATED"/>
    <property type="match status" value="1"/>
</dbReference>
<protein>
    <recommendedName>
        <fullName evidence="2">histidine kinase</fullName>
        <ecNumber evidence="2">2.7.13.3</ecNumber>
    </recommendedName>
</protein>
<dbReference type="Proteomes" id="UP000295388">
    <property type="component" value="Unassembled WGS sequence"/>
</dbReference>
<feature type="domain" description="Histidine kinase/HSP90-like ATPase" evidence="10">
    <location>
        <begin position="539"/>
        <end position="617"/>
    </location>
</feature>
<keyword evidence="13" id="KW-1185">Reference proteome</keyword>
<dbReference type="EMBL" id="SNWQ01000002">
    <property type="protein sequence ID" value="TDO52250.1"/>
    <property type="molecule type" value="Genomic_DNA"/>
</dbReference>
<keyword evidence="6 12" id="KW-0418">Kinase</keyword>
<dbReference type="GO" id="GO:0005524">
    <property type="term" value="F:ATP binding"/>
    <property type="evidence" value="ECO:0007669"/>
    <property type="project" value="UniProtKB-KW"/>
</dbReference>
<evidence type="ECO:0000256" key="1">
    <source>
        <dbReference type="ARBA" id="ARBA00000085"/>
    </source>
</evidence>
<keyword evidence="4" id="KW-0808">Transferase</keyword>
<evidence type="ECO:0000256" key="2">
    <source>
        <dbReference type="ARBA" id="ARBA00012438"/>
    </source>
</evidence>
<evidence type="ECO:0000256" key="9">
    <source>
        <dbReference type="SAM" id="Phobius"/>
    </source>
</evidence>
<evidence type="ECO:0000259" key="11">
    <source>
        <dbReference type="Pfam" id="PF07730"/>
    </source>
</evidence>
<evidence type="ECO:0000256" key="8">
    <source>
        <dbReference type="ARBA" id="ARBA00023012"/>
    </source>
</evidence>
<keyword evidence="7" id="KW-0067">ATP-binding</keyword>
<keyword evidence="3" id="KW-0597">Phosphoprotein</keyword>
<dbReference type="EC" id="2.7.13.3" evidence="2"/>
<keyword evidence="9" id="KW-0472">Membrane</keyword>
<feature type="transmembrane region" description="Helical" evidence="9">
    <location>
        <begin position="185"/>
        <end position="205"/>
    </location>
</feature>
<dbReference type="GO" id="GO:0016020">
    <property type="term" value="C:membrane"/>
    <property type="evidence" value="ECO:0007669"/>
    <property type="project" value="InterPro"/>
</dbReference>
<dbReference type="InterPro" id="IPR003594">
    <property type="entry name" value="HATPase_dom"/>
</dbReference>
<dbReference type="Gene3D" id="3.30.565.10">
    <property type="entry name" value="Histidine kinase-like ATPase, C-terminal domain"/>
    <property type="match status" value="1"/>
</dbReference>
<sequence length="620" mass="65634">MTRGIVVGACVLTAATFAGVAVLDARLPAGQDLFGPDDLPFVVAFASASAVGAVLAFKRPGHPVGWLFLALGLSVVLSGIFDGYRALGDRPGTALAAVLGEAAFIPWFVLLALILQLTPTGRPLWPRLTISTVAIGTLWYLSALIPALDLARTPAGVLTAAGLVAAGFSLLVRFHRSTGTERKRLLWLAVAVVPLPAFVVLAFAAGDGRPLLLAFATSGFIVLIPVATGLSIARYHLYDVERVLSRAVTYLLVSGVLVLTFAAVVFTAGHVIGERGDSPVPAVLGTLAAVALAGPAYRAFQETVDRRFNRRRFDTLRRIREFVRDPTAQGGFGIQDVLRDALGDPALRTAYWVDDRGQWVTDAGQAIDPDPGELAVRRLGREVARIAVGPATDRELAEAAANEALPELENAGLRAAISLQLVEVRESRARIAAAQLAERRRIERDLHDGAQQRLLALALNLRAAQLNGLKLDEAVEAAIIELQGAVSELRELANGLQPVGQAGLAIALDDLAARLPLPVELEVVDERFAPAIEATAWFIVCEAMTNAVKHADATQLEVAVTRSDRRLAVRVDDNGRGGADANGSGLRGIADRAEAIGGRLTVGERPGGGTRVVGELPCEW</sequence>
<feature type="transmembrane region" description="Helical" evidence="9">
    <location>
        <begin position="93"/>
        <end position="115"/>
    </location>
</feature>
<keyword evidence="8" id="KW-0902">Two-component regulatory system</keyword>
<dbReference type="CDD" id="cd16917">
    <property type="entry name" value="HATPase_UhpB-NarQ-NarX-like"/>
    <property type="match status" value="1"/>
</dbReference>
<evidence type="ECO:0000313" key="13">
    <source>
        <dbReference type="Proteomes" id="UP000295388"/>
    </source>
</evidence>
<keyword evidence="9" id="KW-1133">Transmembrane helix</keyword>
<dbReference type="InterPro" id="IPR036890">
    <property type="entry name" value="HATPase_C_sf"/>
</dbReference>
<dbReference type="AlphaFoldDB" id="A0A4R6KPK4"/>
<name>A0A4R6KPK4_9ACTN</name>
<feature type="transmembrane region" description="Helical" evidence="9">
    <location>
        <begin position="154"/>
        <end position="173"/>
    </location>
</feature>
<evidence type="ECO:0000313" key="12">
    <source>
        <dbReference type="EMBL" id="TDO52250.1"/>
    </source>
</evidence>
<evidence type="ECO:0000256" key="7">
    <source>
        <dbReference type="ARBA" id="ARBA00022840"/>
    </source>
</evidence>
<feature type="transmembrane region" description="Helical" evidence="9">
    <location>
        <begin position="280"/>
        <end position="300"/>
    </location>
</feature>
<organism evidence="12 13">
    <name type="scientific">Kribbella caucasensis</name>
    <dbReference type="NCBI Taxonomy" id="2512215"/>
    <lineage>
        <taxon>Bacteria</taxon>
        <taxon>Bacillati</taxon>
        <taxon>Actinomycetota</taxon>
        <taxon>Actinomycetes</taxon>
        <taxon>Propionibacteriales</taxon>
        <taxon>Kribbellaceae</taxon>
        <taxon>Kribbella</taxon>
    </lineage>
</organism>
<feature type="transmembrane region" description="Helical" evidence="9">
    <location>
        <begin position="64"/>
        <end position="81"/>
    </location>
</feature>
<dbReference type="Gene3D" id="1.20.5.1930">
    <property type="match status" value="1"/>
</dbReference>
<feature type="transmembrane region" description="Helical" evidence="9">
    <location>
        <begin position="39"/>
        <end position="57"/>
    </location>
</feature>
<evidence type="ECO:0000256" key="3">
    <source>
        <dbReference type="ARBA" id="ARBA00022553"/>
    </source>
</evidence>